<keyword evidence="1 3" id="KW-0378">Hydrolase</keyword>
<dbReference type="PROSITE" id="PS01091">
    <property type="entry name" value="TATD_3"/>
    <property type="match status" value="1"/>
</dbReference>
<dbReference type="InterPro" id="IPR032466">
    <property type="entry name" value="Metal_Hydrolase"/>
</dbReference>
<sequence length="276" mass="31504">MLFDSHTHLNNEDLSEEDRRELAEKIEASEVDYVMDVGFDLASSALAASHAERYPWCYAAVGCHPHDTKHMDAAQLALIKGLTKKEKVMAIGEIGLDFHYDFSERDIQVEWFRQQIRLANELKLPIIIHSREADELVMNILKEEGAFSQERMSWFPRRPGPEGQLLPDARVLLHCYSGSKELGQQYVKLGATLSIAGPITYKNARKAVEVVKAVPLTFLLVETDAPYLTPEPFRGKRNMTPYVEYTARKVAEIKEISYEEVARITCENAKRFFNIK</sequence>
<name>A0A858BXZ3_9FIRM</name>
<dbReference type="PROSITE" id="PS01137">
    <property type="entry name" value="TATD_1"/>
    <property type="match status" value="1"/>
</dbReference>
<keyword evidence="2" id="KW-0479">Metal-binding</keyword>
<feature type="binding site" evidence="2">
    <location>
        <position position="6"/>
    </location>
    <ligand>
        <name>a divalent metal cation</name>
        <dbReference type="ChEBI" id="CHEBI:60240"/>
        <label>1</label>
    </ligand>
</feature>
<dbReference type="InterPro" id="IPR018228">
    <property type="entry name" value="DNase_TatD-rel_CS"/>
</dbReference>
<evidence type="ECO:0000313" key="4">
    <source>
        <dbReference type="Proteomes" id="UP000466848"/>
    </source>
</evidence>
<feature type="binding site" evidence="2">
    <location>
        <position position="8"/>
    </location>
    <ligand>
        <name>a divalent metal cation</name>
        <dbReference type="ChEBI" id="CHEBI:60240"/>
        <label>1</label>
    </ligand>
</feature>
<organism evidence="3 4">
    <name type="scientific">Aminipila butyrica</name>
    <dbReference type="NCBI Taxonomy" id="433296"/>
    <lineage>
        <taxon>Bacteria</taxon>
        <taxon>Bacillati</taxon>
        <taxon>Bacillota</taxon>
        <taxon>Clostridia</taxon>
        <taxon>Peptostreptococcales</taxon>
        <taxon>Anaerovoracaceae</taxon>
        <taxon>Aminipila</taxon>
    </lineage>
</organism>
<feature type="binding site" evidence="2">
    <location>
        <position position="224"/>
    </location>
    <ligand>
        <name>a divalent metal cation</name>
        <dbReference type="ChEBI" id="CHEBI:60240"/>
        <label>1</label>
    </ligand>
</feature>
<keyword evidence="4" id="KW-1185">Reference proteome</keyword>
<feature type="binding site" evidence="2">
    <location>
        <position position="129"/>
    </location>
    <ligand>
        <name>a divalent metal cation</name>
        <dbReference type="ChEBI" id="CHEBI:60240"/>
        <label>2</label>
    </ligand>
</feature>
<proteinExistence type="predicted"/>
<feature type="binding site" evidence="2">
    <location>
        <position position="174"/>
    </location>
    <ligand>
        <name>a divalent metal cation</name>
        <dbReference type="ChEBI" id="CHEBI:60240"/>
        <label>2</label>
    </ligand>
</feature>
<evidence type="ECO:0000313" key="3">
    <source>
        <dbReference type="EMBL" id="QIB70312.1"/>
    </source>
</evidence>
<evidence type="ECO:0000256" key="1">
    <source>
        <dbReference type="ARBA" id="ARBA00022801"/>
    </source>
</evidence>
<feature type="binding site" evidence="2">
    <location>
        <position position="93"/>
    </location>
    <ligand>
        <name>a divalent metal cation</name>
        <dbReference type="ChEBI" id="CHEBI:60240"/>
        <label>1</label>
    </ligand>
</feature>
<dbReference type="GO" id="GO:0046872">
    <property type="term" value="F:metal ion binding"/>
    <property type="evidence" value="ECO:0007669"/>
    <property type="project" value="UniProtKB-KW"/>
</dbReference>
<dbReference type="CDD" id="cd01310">
    <property type="entry name" value="TatD_DNAse"/>
    <property type="match status" value="1"/>
</dbReference>
<dbReference type="EMBL" id="CP048649">
    <property type="protein sequence ID" value="QIB70312.1"/>
    <property type="molecule type" value="Genomic_DNA"/>
</dbReference>
<dbReference type="InterPro" id="IPR001130">
    <property type="entry name" value="TatD-like"/>
</dbReference>
<dbReference type="RefSeq" id="WP_163067550.1">
    <property type="nucleotide sequence ID" value="NZ_CP048649.1"/>
</dbReference>
<dbReference type="Gene3D" id="3.20.20.140">
    <property type="entry name" value="Metal-dependent hydrolases"/>
    <property type="match status" value="1"/>
</dbReference>
<dbReference type="AlphaFoldDB" id="A0A858BXZ3"/>
<dbReference type="Proteomes" id="UP000466848">
    <property type="component" value="Chromosome"/>
</dbReference>
<dbReference type="GO" id="GO:0005829">
    <property type="term" value="C:cytosol"/>
    <property type="evidence" value="ECO:0007669"/>
    <property type="project" value="TreeGrafter"/>
</dbReference>
<gene>
    <name evidence="3" type="ORF">Ami103574_13870</name>
</gene>
<dbReference type="GO" id="GO:0016788">
    <property type="term" value="F:hydrolase activity, acting on ester bonds"/>
    <property type="evidence" value="ECO:0007669"/>
    <property type="project" value="InterPro"/>
</dbReference>
<dbReference type="PANTHER" id="PTHR46124:SF2">
    <property type="entry name" value="D-AMINOACYL-TRNA DEACYLASE"/>
    <property type="match status" value="1"/>
</dbReference>
<accession>A0A858BXZ3</accession>
<dbReference type="PROSITE" id="PS01090">
    <property type="entry name" value="TATD_2"/>
    <property type="match status" value="1"/>
</dbReference>
<reference evidence="3 4" key="1">
    <citation type="submission" date="2020-02" db="EMBL/GenBank/DDBJ databases">
        <authorList>
            <person name="Kim Y.B."/>
            <person name="Roh S.W."/>
        </authorList>
    </citation>
    <scope>NUCLEOTIDE SEQUENCE [LARGE SCALE GENOMIC DNA]</scope>
    <source>
        <strain evidence="3 4">DSM 103574</strain>
    </source>
</reference>
<dbReference type="PANTHER" id="PTHR46124">
    <property type="entry name" value="D-AMINOACYL-TRNA DEACYLASE"/>
    <property type="match status" value="1"/>
</dbReference>
<evidence type="ECO:0000256" key="2">
    <source>
        <dbReference type="PIRSR" id="PIRSR005902-1"/>
    </source>
</evidence>
<protein>
    <submittedName>
        <fullName evidence="3">TatD family hydrolase</fullName>
    </submittedName>
</protein>
<dbReference type="SUPFAM" id="SSF51556">
    <property type="entry name" value="Metallo-dependent hydrolases"/>
    <property type="match status" value="1"/>
</dbReference>
<dbReference type="KEGG" id="abut:Ami103574_13870"/>
<dbReference type="PIRSF" id="PIRSF005902">
    <property type="entry name" value="DNase_TatD"/>
    <property type="match status" value="1"/>
</dbReference>
<dbReference type="Pfam" id="PF01026">
    <property type="entry name" value="TatD_DNase"/>
    <property type="match status" value="1"/>
</dbReference>